<evidence type="ECO:0000259" key="1">
    <source>
        <dbReference type="SMART" id="SM00849"/>
    </source>
</evidence>
<dbReference type="Pfam" id="PF17778">
    <property type="entry name" value="WHD_BLACT"/>
    <property type="match status" value="1"/>
</dbReference>
<name>W9GG02_9MICO</name>
<comment type="caution">
    <text evidence="2">The sequence shown here is derived from an EMBL/GenBank/DDBJ whole genome shotgun (WGS) entry which is preliminary data.</text>
</comment>
<organism evidence="2 3">
    <name type="scientific">Intrasporangium chromatireducens Q5-1</name>
    <dbReference type="NCBI Taxonomy" id="584657"/>
    <lineage>
        <taxon>Bacteria</taxon>
        <taxon>Bacillati</taxon>
        <taxon>Actinomycetota</taxon>
        <taxon>Actinomycetes</taxon>
        <taxon>Micrococcales</taxon>
        <taxon>Intrasporangiaceae</taxon>
        <taxon>Intrasporangium</taxon>
    </lineage>
</organism>
<dbReference type="Pfam" id="PF00753">
    <property type="entry name" value="Lactamase_B"/>
    <property type="match status" value="2"/>
</dbReference>
<dbReference type="AlphaFoldDB" id="W9GG02"/>
<dbReference type="PANTHER" id="PTHR23131:SF0">
    <property type="entry name" value="ENDORIBONUCLEASE LACTB2"/>
    <property type="match status" value="1"/>
</dbReference>
<dbReference type="InterPro" id="IPR041516">
    <property type="entry name" value="LACTB2_WH"/>
</dbReference>
<accession>W9GG02</accession>
<evidence type="ECO:0000313" key="2">
    <source>
        <dbReference type="EMBL" id="EWT05151.1"/>
    </source>
</evidence>
<dbReference type="Proteomes" id="UP000019494">
    <property type="component" value="Unassembled WGS sequence"/>
</dbReference>
<dbReference type="CDD" id="cd16278">
    <property type="entry name" value="metallo-hydrolase-like_MBL-fold"/>
    <property type="match status" value="1"/>
</dbReference>
<keyword evidence="3" id="KW-1185">Reference proteome</keyword>
<dbReference type="InterPro" id="IPR001279">
    <property type="entry name" value="Metallo-B-lactamas"/>
</dbReference>
<dbReference type="RefSeq" id="WP_034718409.1">
    <property type="nucleotide sequence ID" value="NZ_AWQS01000141.1"/>
</dbReference>
<dbReference type="InterPro" id="IPR036388">
    <property type="entry name" value="WH-like_DNA-bd_sf"/>
</dbReference>
<dbReference type="EMBL" id="AWQS01000141">
    <property type="protein sequence ID" value="EWT05151.1"/>
    <property type="molecule type" value="Genomic_DNA"/>
</dbReference>
<feature type="domain" description="Metallo-beta-lactamase" evidence="1">
    <location>
        <begin position="34"/>
        <end position="195"/>
    </location>
</feature>
<dbReference type="InterPro" id="IPR036866">
    <property type="entry name" value="RibonucZ/Hydroxyglut_hydro"/>
</dbReference>
<dbReference type="InterPro" id="IPR050662">
    <property type="entry name" value="Sec-metab_biosynth-thioest"/>
</dbReference>
<reference evidence="3" key="1">
    <citation type="submission" date="2013-08" db="EMBL/GenBank/DDBJ databases">
        <title>Intrasporangium oryzae NRRL B-24470.</title>
        <authorList>
            <person name="Liu H."/>
            <person name="Wang G."/>
        </authorList>
    </citation>
    <scope>NUCLEOTIDE SEQUENCE [LARGE SCALE GENOMIC DNA]</scope>
    <source>
        <strain evidence="3">Q5-1</strain>
    </source>
</reference>
<dbReference type="SUPFAM" id="SSF56281">
    <property type="entry name" value="Metallo-hydrolase/oxidoreductase"/>
    <property type="match status" value="1"/>
</dbReference>
<proteinExistence type="predicted"/>
<dbReference type="SMART" id="SM00849">
    <property type="entry name" value="Lactamase_B"/>
    <property type="match status" value="1"/>
</dbReference>
<dbReference type="PANTHER" id="PTHR23131">
    <property type="entry name" value="ENDORIBONUCLEASE LACTB2"/>
    <property type="match status" value="1"/>
</dbReference>
<evidence type="ECO:0000313" key="3">
    <source>
        <dbReference type="Proteomes" id="UP000019494"/>
    </source>
</evidence>
<sequence length="265" mass="28032">MKGAAADPSWTGGEISGRATCVLCPNPGPMTLDGTNTWVVGEPGSAEVAIIDPGPLDEGHLSTVLGAVAATGRRVALTLLTHHHFDHAESADRFHELTGAPVRAFGRGHDDIWPGEVIRVGGLEILAVETPGHTADSFSFVLPADNTILTGDTILGRGTTVVAWPDGHLESYLESLARIEGLTQAGTVTSMLPGHGPYVADAAATVAFYLQHRAERLDQVRSALAAGDTTAREVVERVYADVPQEVWPAAELSVQAQLEYLREHP</sequence>
<dbReference type="Gene3D" id="1.10.10.10">
    <property type="entry name" value="Winged helix-like DNA-binding domain superfamily/Winged helix DNA-binding domain"/>
    <property type="match status" value="1"/>
</dbReference>
<gene>
    <name evidence="2" type="ORF">N864_23885</name>
</gene>
<dbReference type="PATRIC" id="fig|584657.3.peg.2959"/>
<dbReference type="Gene3D" id="3.60.15.10">
    <property type="entry name" value="Ribonuclease Z/Hydroxyacylglutathione hydrolase-like"/>
    <property type="match status" value="1"/>
</dbReference>
<protein>
    <submittedName>
        <fullName evidence="2">Beta-lactamase</fullName>
    </submittedName>
</protein>